<reference evidence="2" key="1">
    <citation type="submission" date="2022-10" db="EMBL/GenBank/DDBJ databases">
        <authorList>
            <person name="Chen Y."/>
            <person name="Dougan E. K."/>
            <person name="Chan C."/>
            <person name="Rhodes N."/>
            <person name="Thang M."/>
        </authorList>
    </citation>
    <scope>NUCLEOTIDE SEQUENCE</scope>
</reference>
<name>A0A9P1G8E2_9DINO</name>
<dbReference type="EMBL" id="CAMXCT020002944">
    <property type="protein sequence ID" value="CAL1154840.1"/>
    <property type="molecule type" value="Genomic_DNA"/>
</dbReference>
<dbReference type="OrthoDB" id="10518636at2759"/>
<reference evidence="3 4" key="2">
    <citation type="submission" date="2024-05" db="EMBL/GenBank/DDBJ databases">
        <authorList>
            <person name="Chen Y."/>
            <person name="Shah S."/>
            <person name="Dougan E. K."/>
            <person name="Thang M."/>
            <person name="Chan C."/>
        </authorList>
    </citation>
    <scope>NUCLEOTIDE SEQUENCE [LARGE SCALE GENOMIC DNA]</scope>
</reference>
<evidence type="ECO:0000256" key="1">
    <source>
        <dbReference type="SAM" id="MobiDB-lite"/>
    </source>
</evidence>
<comment type="caution">
    <text evidence="2">The sequence shown here is derived from an EMBL/GenBank/DDBJ whole genome shotgun (WGS) entry which is preliminary data.</text>
</comment>
<feature type="region of interest" description="Disordered" evidence="1">
    <location>
        <begin position="115"/>
        <end position="135"/>
    </location>
</feature>
<evidence type="ECO:0000313" key="3">
    <source>
        <dbReference type="EMBL" id="CAL4788777.1"/>
    </source>
</evidence>
<keyword evidence="4" id="KW-1185">Reference proteome</keyword>
<feature type="region of interest" description="Disordered" evidence="1">
    <location>
        <begin position="75"/>
        <end position="102"/>
    </location>
</feature>
<dbReference type="EMBL" id="CAMXCT010002944">
    <property type="protein sequence ID" value="CAI4001465.1"/>
    <property type="molecule type" value="Genomic_DNA"/>
</dbReference>
<protein>
    <submittedName>
        <fullName evidence="2">Uncharacterized protein</fullName>
    </submittedName>
</protein>
<evidence type="ECO:0000313" key="2">
    <source>
        <dbReference type="EMBL" id="CAI4001465.1"/>
    </source>
</evidence>
<sequence>MSNSDNVVPDASTKAAPLPPPAPSVGVPAPIADPNFIDPAWQVPTSDETAVPKDDDGESWLELLRDGYYRQLREENEYKQPPPFPRVMHFAAPPGPVPEGKFPRQVLEQQRAVLAKFRPDPPPSKGKMNSGKGGKGMMMGMDGMGYGMGMGWNNWGWDGGWGMKGGGWGKGKGGMGKKGWSDGWEGMPY</sequence>
<evidence type="ECO:0000313" key="4">
    <source>
        <dbReference type="Proteomes" id="UP001152797"/>
    </source>
</evidence>
<dbReference type="EMBL" id="CAMXCT030002944">
    <property type="protein sequence ID" value="CAL4788777.1"/>
    <property type="molecule type" value="Genomic_DNA"/>
</dbReference>
<organism evidence="2">
    <name type="scientific">Cladocopium goreaui</name>
    <dbReference type="NCBI Taxonomy" id="2562237"/>
    <lineage>
        <taxon>Eukaryota</taxon>
        <taxon>Sar</taxon>
        <taxon>Alveolata</taxon>
        <taxon>Dinophyceae</taxon>
        <taxon>Suessiales</taxon>
        <taxon>Symbiodiniaceae</taxon>
        <taxon>Cladocopium</taxon>
    </lineage>
</organism>
<feature type="region of interest" description="Disordered" evidence="1">
    <location>
        <begin position="170"/>
        <end position="189"/>
    </location>
</feature>
<dbReference type="AlphaFoldDB" id="A0A9P1G8E2"/>
<dbReference type="Proteomes" id="UP001152797">
    <property type="component" value="Unassembled WGS sequence"/>
</dbReference>
<accession>A0A9P1G8E2</accession>
<feature type="region of interest" description="Disordered" evidence="1">
    <location>
        <begin position="1"/>
        <end position="58"/>
    </location>
</feature>
<gene>
    <name evidence="2" type="ORF">C1SCF055_LOCUS27512</name>
</gene>
<proteinExistence type="predicted"/>